<accession>A0A0G0WY01</accession>
<evidence type="ECO:0000313" key="3">
    <source>
        <dbReference type="Proteomes" id="UP000034163"/>
    </source>
</evidence>
<name>A0A0G0WY01_UNCKA</name>
<keyword evidence="1" id="KW-0472">Membrane</keyword>
<feature type="transmembrane region" description="Helical" evidence="1">
    <location>
        <begin position="6"/>
        <end position="24"/>
    </location>
</feature>
<proteinExistence type="predicted"/>
<sequence>MLSYISLVLLVLSGILAALLHIFREEGLPGWTAHKIVMRLAVTTFLGGVILAFMASNVTVLIGGLLIGLVLFLLISQFITVRLMSRR</sequence>
<reference evidence="2 3" key="1">
    <citation type="journal article" date="2015" name="Nature">
        <title>rRNA introns, odd ribosomes, and small enigmatic genomes across a large radiation of phyla.</title>
        <authorList>
            <person name="Brown C.T."/>
            <person name="Hug L.A."/>
            <person name="Thomas B.C."/>
            <person name="Sharon I."/>
            <person name="Castelle C.J."/>
            <person name="Singh A."/>
            <person name="Wilkins M.J."/>
            <person name="Williams K.H."/>
            <person name="Banfield J.F."/>
        </authorList>
    </citation>
    <scope>NUCLEOTIDE SEQUENCE [LARGE SCALE GENOMIC DNA]</scope>
</reference>
<dbReference type="AlphaFoldDB" id="A0A0G0WY01"/>
<protein>
    <submittedName>
        <fullName evidence="2">Uncharacterized protein</fullName>
    </submittedName>
</protein>
<evidence type="ECO:0000313" key="2">
    <source>
        <dbReference type="EMBL" id="KKS17600.1"/>
    </source>
</evidence>
<feature type="transmembrane region" description="Helical" evidence="1">
    <location>
        <begin position="36"/>
        <end position="55"/>
    </location>
</feature>
<feature type="transmembrane region" description="Helical" evidence="1">
    <location>
        <begin position="61"/>
        <end position="81"/>
    </location>
</feature>
<dbReference type="Proteomes" id="UP000034163">
    <property type="component" value="Unassembled WGS sequence"/>
</dbReference>
<evidence type="ECO:0000256" key="1">
    <source>
        <dbReference type="SAM" id="Phobius"/>
    </source>
</evidence>
<keyword evidence="1" id="KW-1133">Transmembrane helix</keyword>
<dbReference type="EMBL" id="LCBS01000001">
    <property type="protein sequence ID" value="KKS17600.1"/>
    <property type="molecule type" value="Genomic_DNA"/>
</dbReference>
<comment type="caution">
    <text evidence="2">The sequence shown here is derived from an EMBL/GenBank/DDBJ whole genome shotgun (WGS) entry which is preliminary data.</text>
</comment>
<gene>
    <name evidence="2" type="ORF">UU72_C0001G0084</name>
</gene>
<organism evidence="2 3">
    <name type="scientific">candidate division WWE3 bacterium GW2011_GWB1_41_6</name>
    <dbReference type="NCBI Taxonomy" id="1619112"/>
    <lineage>
        <taxon>Bacteria</taxon>
        <taxon>Katanobacteria</taxon>
    </lineage>
</organism>
<keyword evidence="1" id="KW-0812">Transmembrane</keyword>